<accession>A0A7W4JH10</accession>
<reference evidence="1 2" key="1">
    <citation type="submission" date="2020-04" db="EMBL/GenBank/DDBJ databases">
        <title>Description of novel Gluconacetobacter.</title>
        <authorList>
            <person name="Sombolestani A."/>
        </authorList>
    </citation>
    <scope>NUCLEOTIDE SEQUENCE [LARGE SCALE GENOMIC DNA]</scope>
    <source>
        <strain evidence="1 2">LMG 27725</strain>
    </source>
</reference>
<dbReference type="Proteomes" id="UP000525623">
    <property type="component" value="Unassembled WGS sequence"/>
</dbReference>
<keyword evidence="2" id="KW-1185">Reference proteome</keyword>
<name>A0A7W4JH10_9PROT</name>
<sequence>MAATPAPKAAGDAEFMRIATCAQDAQAAFVASVERWSGVIHMPPDAETEQDRLFLVADDLRRQAMSMPARTAAGLRAKARMVLDTIGLDDDDVLPPGDQDFPAWSLARDLLGHAYDTFCTWPPHRKACLFLLCPRS</sequence>
<evidence type="ECO:0000313" key="2">
    <source>
        <dbReference type="Proteomes" id="UP000525623"/>
    </source>
</evidence>
<protein>
    <submittedName>
        <fullName evidence="1">Uncharacterized protein</fullName>
    </submittedName>
</protein>
<dbReference type="EMBL" id="JABEQL010000041">
    <property type="protein sequence ID" value="MBB2181089.1"/>
    <property type="molecule type" value="Genomic_DNA"/>
</dbReference>
<organism evidence="1 2">
    <name type="scientific">Gluconacetobacter tumulicola</name>
    <dbReference type="NCBI Taxonomy" id="1017177"/>
    <lineage>
        <taxon>Bacteria</taxon>
        <taxon>Pseudomonadati</taxon>
        <taxon>Pseudomonadota</taxon>
        <taxon>Alphaproteobacteria</taxon>
        <taxon>Acetobacterales</taxon>
        <taxon>Acetobacteraceae</taxon>
        <taxon>Gluconacetobacter</taxon>
    </lineage>
</organism>
<evidence type="ECO:0000313" key="1">
    <source>
        <dbReference type="EMBL" id="MBB2181089.1"/>
    </source>
</evidence>
<dbReference type="RefSeq" id="WP_182968815.1">
    <property type="nucleotide sequence ID" value="NZ_BAABGC010000021.1"/>
</dbReference>
<dbReference type="AlphaFoldDB" id="A0A7W4JH10"/>
<comment type="caution">
    <text evidence="1">The sequence shown here is derived from an EMBL/GenBank/DDBJ whole genome shotgun (WGS) entry which is preliminary data.</text>
</comment>
<proteinExistence type="predicted"/>
<gene>
    <name evidence="1" type="ORF">HLH29_18370</name>
</gene>